<evidence type="ECO:0000256" key="2">
    <source>
        <dbReference type="ARBA" id="ARBA00008675"/>
    </source>
</evidence>
<keyword evidence="5 12" id="KW-0677">Repeat</keyword>
<dbReference type="PROSITE" id="PS00871">
    <property type="entry name" value="CLPAB_2"/>
    <property type="match status" value="1"/>
</dbReference>
<dbReference type="InterPro" id="IPR001270">
    <property type="entry name" value="ClpA/B"/>
</dbReference>
<dbReference type="InterPro" id="IPR036628">
    <property type="entry name" value="Clp_N_dom_sf"/>
</dbReference>
<evidence type="ECO:0000313" key="17">
    <source>
        <dbReference type="Proteomes" id="UP000009230"/>
    </source>
</evidence>
<dbReference type="InterPro" id="IPR027417">
    <property type="entry name" value="P-loop_NTPase"/>
</dbReference>
<proteinExistence type="inferred from homology"/>
<dbReference type="Gene3D" id="1.10.1780.10">
    <property type="entry name" value="Clp, N-terminal domain"/>
    <property type="match status" value="1"/>
</dbReference>
<dbReference type="PANTHER" id="PTHR11638:SF18">
    <property type="entry name" value="HEAT SHOCK PROTEIN 104"/>
    <property type="match status" value="1"/>
</dbReference>
<dbReference type="FunFam" id="3.40.50.300:FF:000025">
    <property type="entry name" value="ATP-dependent Clp protease subunit"/>
    <property type="match status" value="1"/>
</dbReference>
<dbReference type="InterPro" id="IPR041546">
    <property type="entry name" value="ClpA/ClpB_AAA_lid"/>
</dbReference>
<evidence type="ECO:0000256" key="4">
    <source>
        <dbReference type="ARBA" id="ARBA00022490"/>
    </source>
</evidence>
<organism evidence="16 17">
    <name type="scientific">Marinomonas posidonica (strain CECT 7376 / NCIMB 14433 / IVIA-Po-181)</name>
    <dbReference type="NCBI Taxonomy" id="491952"/>
    <lineage>
        <taxon>Bacteria</taxon>
        <taxon>Pseudomonadati</taxon>
        <taxon>Pseudomonadota</taxon>
        <taxon>Gammaproteobacteria</taxon>
        <taxon>Oceanospirillales</taxon>
        <taxon>Oceanospirillaceae</taxon>
        <taxon>Marinomonas</taxon>
    </lineage>
</organism>
<keyword evidence="7 13" id="KW-0067">ATP-binding</keyword>
<dbReference type="PRINTS" id="PR00300">
    <property type="entry name" value="CLPPROTEASEA"/>
</dbReference>
<dbReference type="FunFam" id="3.40.50.300:FF:000010">
    <property type="entry name" value="Chaperone clpB 1, putative"/>
    <property type="match status" value="1"/>
</dbReference>
<evidence type="ECO:0000256" key="3">
    <source>
        <dbReference type="ARBA" id="ARBA00017574"/>
    </source>
</evidence>
<dbReference type="FunFam" id="3.40.50.300:FF:000120">
    <property type="entry name" value="ATP-dependent chaperone ClpB"/>
    <property type="match status" value="1"/>
</dbReference>
<dbReference type="OrthoDB" id="9803641at2"/>
<evidence type="ECO:0000256" key="9">
    <source>
        <dbReference type="ARBA" id="ARBA00023054"/>
    </source>
</evidence>
<dbReference type="Gene3D" id="3.40.50.300">
    <property type="entry name" value="P-loop containing nucleotide triphosphate hydrolases"/>
    <property type="match status" value="3"/>
</dbReference>
<dbReference type="PROSITE" id="PS00870">
    <property type="entry name" value="CLPAB_1"/>
    <property type="match status" value="1"/>
</dbReference>
<accession>F6D127</accession>
<dbReference type="InterPro" id="IPR050130">
    <property type="entry name" value="ClpA_ClpB"/>
</dbReference>
<dbReference type="SUPFAM" id="SSF52540">
    <property type="entry name" value="P-loop containing nucleoside triphosphate hydrolases"/>
    <property type="match status" value="2"/>
</dbReference>
<evidence type="ECO:0000256" key="13">
    <source>
        <dbReference type="RuleBase" id="RU004432"/>
    </source>
</evidence>
<dbReference type="InterPro" id="IPR018368">
    <property type="entry name" value="ClpA/B_CS1"/>
</dbReference>
<evidence type="ECO:0000256" key="12">
    <source>
        <dbReference type="PROSITE-ProRule" id="PRU01251"/>
    </source>
</evidence>
<dbReference type="AlphaFoldDB" id="F6D127"/>
<dbReference type="GO" id="GO:0005829">
    <property type="term" value="C:cytosol"/>
    <property type="evidence" value="ECO:0007669"/>
    <property type="project" value="UniProtKB-ARBA"/>
</dbReference>
<dbReference type="GO" id="GO:0042026">
    <property type="term" value="P:protein refolding"/>
    <property type="evidence" value="ECO:0007669"/>
    <property type="project" value="UniProtKB-UniRule"/>
</dbReference>
<dbReference type="SMART" id="SM01086">
    <property type="entry name" value="ClpB_D2-small"/>
    <property type="match status" value="1"/>
</dbReference>
<protein>
    <recommendedName>
        <fullName evidence="3 14">Chaperone protein ClpB</fullName>
    </recommendedName>
</protein>
<keyword evidence="8 14" id="KW-0346">Stress response</keyword>
<feature type="domain" description="Clp R" evidence="15">
    <location>
        <begin position="3"/>
        <end position="146"/>
    </location>
</feature>
<dbReference type="Pfam" id="PF07724">
    <property type="entry name" value="AAA_2"/>
    <property type="match status" value="1"/>
</dbReference>
<name>F6D127_MARPP</name>
<evidence type="ECO:0000256" key="11">
    <source>
        <dbReference type="ARBA" id="ARBA00026057"/>
    </source>
</evidence>
<dbReference type="InterPro" id="IPR019489">
    <property type="entry name" value="Clp_ATPase_C"/>
</dbReference>
<evidence type="ECO:0000256" key="8">
    <source>
        <dbReference type="ARBA" id="ARBA00023016"/>
    </source>
</evidence>
<dbReference type="GO" id="GO:0005524">
    <property type="term" value="F:ATP binding"/>
    <property type="evidence" value="ECO:0007669"/>
    <property type="project" value="UniProtKB-UniRule"/>
</dbReference>
<dbReference type="SUPFAM" id="SSF81923">
    <property type="entry name" value="Double Clp-N motif"/>
    <property type="match status" value="1"/>
</dbReference>
<evidence type="ECO:0000256" key="14">
    <source>
        <dbReference type="RuleBase" id="RU362034"/>
    </source>
</evidence>
<dbReference type="eggNOG" id="COG0542">
    <property type="taxonomic scope" value="Bacteria"/>
</dbReference>
<dbReference type="NCBIfam" id="NF008118">
    <property type="entry name" value="PRK10865.1"/>
    <property type="match status" value="1"/>
</dbReference>
<dbReference type="GO" id="GO:0042802">
    <property type="term" value="F:identical protein binding"/>
    <property type="evidence" value="ECO:0007669"/>
    <property type="project" value="UniProtKB-ARBA"/>
</dbReference>
<dbReference type="InterPro" id="IPR003959">
    <property type="entry name" value="ATPase_AAA_core"/>
</dbReference>
<dbReference type="CDD" id="cd00009">
    <property type="entry name" value="AAA"/>
    <property type="match status" value="1"/>
</dbReference>
<keyword evidence="4 14" id="KW-0963">Cytoplasm</keyword>
<gene>
    <name evidence="14" type="primary">clpB</name>
    <name evidence="16" type="ordered locus">Mar181_0694</name>
</gene>
<keyword evidence="10 13" id="KW-0143">Chaperone</keyword>
<dbReference type="GO" id="GO:0034605">
    <property type="term" value="P:cellular response to heat"/>
    <property type="evidence" value="ECO:0007669"/>
    <property type="project" value="TreeGrafter"/>
</dbReference>
<dbReference type="KEGG" id="mpc:Mar181_0694"/>
<evidence type="ECO:0000259" key="15">
    <source>
        <dbReference type="PROSITE" id="PS51903"/>
    </source>
</evidence>
<evidence type="ECO:0000313" key="16">
    <source>
        <dbReference type="EMBL" id="AEF53750.1"/>
    </source>
</evidence>
<dbReference type="InterPro" id="IPR028299">
    <property type="entry name" value="ClpA/B_CS2"/>
</dbReference>
<dbReference type="Proteomes" id="UP000009230">
    <property type="component" value="Chromosome"/>
</dbReference>
<dbReference type="FunFam" id="1.10.8.60:FF:000017">
    <property type="entry name" value="ATP-dependent chaperone ClpB"/>
    <property type="match status" value="1"/>
</dbReference>
<dbReference type="Gene3D" id="1.10.8.60">
    <property type="match status" value="1"/>
</dbReference>
<dbReference type="EMBL" id="CP002771">
    <property type="protein sequence ID" value="AEF53750.1"/>
    <property type="molecule type" value="Genomic_DNA"/>
</dbReference>
<dbReference type="PROSITE" id="PS51903">
    <property type="entry name" value="CLP_R"/>
    <property type="match status" value="1"/>
</dbReference>
<keyword evidence="9 14" id="KW-0175">Coiled coil</keyword>
<comment type="subunit">
    <text evidence="14">Homohexamer; The oligomerization is ATP-dependent.</text>
</comment>
<dbReference type="FunFam" id="1.10.1780.10:FF:000003">
    <property type="entry name" value="ATP-dependent chaperone ClpB"/>
    <property type="match status" value="1"/>
</dbReference>
<dbReference type="STRING" id="491952.Mar181_0694"/>
<dbReference type="PANTHER" id="PTHR11638">
    <property type="entry name" value="ATP-DEPENDENT CLP PROTEASE"/>
    <property type="match status" value="1"/>
</dbReference>
<reference evidence="16 17" key="1">
    <citation type="journal article" date="2012" name="Stand. Genomic Sci.">
        <title>Complete genome sequence of Marinomonas posidonica type strain (IVIA-Po-181(T)).</title>
        <authorList>
            <person name="Lucas-Elio P."/>
            <person name="Goodwin L."/>
            <person name="Woyke T."/>
            <person name="Pitluck S."/>
            <person name="Nolan M."/>
            <person name="Kyrpides N.C."/>
            <person name="Detter J.C."/>
            <person name="Copeland A."/>
            <person name="Lu M."/>
            <person name="Bruce D."/>
            <person name="Detter C."/>
            <person name="Tapia R."/>
            <person name="Han S."/>
            <person name="Land M.L."/>
            <person name="Ivanova N."/>
            <person name="Mikhailova N."/>
            <person name="Johnston A.W."/>
            <person name="Sanchez-Amat A."/>
        </authorList>
    </citation>
    <scope>NUCLEOTIDE SEQUENCE [LARGE SCALE GENOMIC DNA]</scope>
    <source>
        <strain evidence="17">CECT 7376 / NCIMB 14433 / IVIA-Po-181</strain>
    </source>
</reference>
<comment type="function">
    <text evidence="14">Part of a stress-induced multi-chaperone system, it is involved in the recovery of the cell from heat-induced damage, in cooperation with DnaK, DnaJ and GrpE.</text>
</comment>
<dbReference type="RefSeq" id="WP_013795227.1">
    <property type="nucleotide sequence ID" value="NC_015559.1"/>
</dbReference>
<dbReference type="Pfam" id="PF02861">
    <property type="entry name" value="Clp_N"/>
    <property type="match status" value="1"/>
</dbReference>
<comment type="similarity">
    <text evidence="2 13">Belongs to the ClpA/ClpB family.</text>
</comment>
<comment type="subcellular location">
    <subcellularLocation>
        <location evidence="1 14">Cytoplasm</location>
    </subcellularLocation>
</comment>
<dbReference type="InterPro" id="IPR003593">
    <property type="entry name" value="AAA+_ATPase"/>
</dbReference>
<feature type="coiled-coil region" evidence="14">
    <location>
        <begin position="412"/>
        <end position="526"/>
    </location>
</feature>
<dbReference type="InterPro" id="IPR017730">
    <property type="entry name" value="Chaperonin_ClpB"/>
</dbReference>
<dbReference type="SMART" id="SM00382">
    <property type="entry name" value="AAA"/>
    <property type="match status" value="2"/>
</dbReference>
<dbReference type="Pfam" id="PF17871">
    <property type="entry name" value="AAA_lid_9"/>
    <property type="match status" value="1"/>
</dbReference>
<evidence type="ECO:0000256" key="6">
    <source>
        <dbReference type="ARBA" id="ARBA00022741"/>
    </source>
</evidence>
<comment type="subunit">
    <text evidence="11">Homohexamer. The oligomerization is ATP-dependent.</text>
</comment>
<evidence type="ECO:0000256" key="1">
    <source>
        <dbReference type="ARBA" id="ARBA00004496"/>
    </source>
</evidence>
<sequence length="859" mass="95999">MRIDRLTSKLQLALSDAQSVALGQDHSYIEPLHLMIALIDQQGGGVRPILQQSGIPVVKFREGLTELLTRLPKIQDHDGNVQMSSELGRLLNLADKEAQKRKDQYISSELVLLAMFDGKDDLAKSLNHTGVTKADILSVIDSIRGGDSVNDPDAEESRQALDKYTVDLTARAAEGRLDPVIGRDDEIRRTIQVLQRRRKNNPVLIGEPGVGKTAIVEGLAQRIINGEVPEGLKKKRVLSLDMGALIAGAKYRGEFEERLKALLNELSKQEGQVILFIDEIHTMVGTGKSEGSMDAGNMLKPALARGELHCVGATTLDEYRQYIEKDAALERRFQKVLVDEPSVLDSIAILRGLKERYEVHHGVDITDSAIIASAKLSQRYITDRQLPDKAIDLIDEAASRIRMEMDSKPEDMDRLERRLIQLKIEKEALKKEKDKASKLRLDELGSEIDRLQKEFSDLDEIWNAEKAAVHGAQKLKEELESVRHEMEEARRNGNLAKMSELQYGVIPMLEAEIEKAGQEEENTETRLLKRHVSEEEIATVVSRWTGIPVDKMLEGERDKLLRMEEALHESVMGQNEAVSAVSNAVRRSRSGLADPNKPNGSFLFLGPTGVGKTELCKSLAKFLFDTEQAMVRVDMSEFMEKHSVARLIGAPPGYVGYEEGGYLTEAVRRRPYSVLLLDEVEKAHPDVFNILLQVLDDGRLTDGQGRTVDFRNTVIVMTSNLGSDLIQEYQSDDQYDEIKAKVMSVVGTHFRPEFINRIDETVVFHPLMRSQIKGIAAIQLAHLNNRLEEMGMSLIMSDAAQERLAEVGYDPVYGARPLKRAIQQWIENPLANELLSGQFVTGDKILADVKGSEIAFVKG</sequence>
<evidence type="ECO:0000256" key="10">
    <source>
        <dbReference type="ARBA" id="ARBA00023186"/>
    </source>
</evidence>
<evidence type="ECO:0000256" key="5">
    <source>
        <dbReference type="ARBA" id="ARBA00022737"/>
    </source>
</evidence>
<dbReference type="InterPro" id="IPR004176">
    <property type="entry name" value="Clp_R_N"/>
</dbReference>
<dbReference type="CDD" id="cd19499">
    <property type="entry name" value="RecA-like_ClpB_Hsp104-like"/>
    <property type="match status" value="1"/>
</dbReference>
<dbReference type="Pfam" id="PF00004">
    <property type="entry name" value="AAA"/>
    <property type="match status" value="1"/>
</dbReference>
<keyword evidence="6 13" id="KW-0547">Nucleotide-binding</keyword>
<dbReference type="NCBIfam" id="TIGR03346">
    <property type="entry name" value="chaperone_ClpB"/>
    <property type="match status" value="1"/>
</dbReference>
<evidence type="ECO:0000256" key="7">
    <source>
        <dbReference type="ARBA" id="ARBA00022840"/>
    </source>
</evidence>
<keyword evidence="17" id="KW-1185">Reference proteome</keyword>
<dbReference type="GO" id="GO:0016887">
    <property type="term" value="F:ATP hydrolysis activity"/>
    <property type="evidence" value="ECO:0007669"/>
    <property type="project" value="InterPro"/>
</dbReference>
<dbReference type="Pfam" id="PF10431">
    <property type="entry name" value="ClpB_D2-small"/>
    <property type="match status" value="1"/>
</dbReference>
<dbReference type="HOGENOM" id="CLU_005070_4_0_6"/>